<proteinExistence type="inferred from homology"/>
<keyword evidence="2" id="KW-0132">Cell division</keyword>
<dbReference type="InterPro" id="IPR044554">
    <property type="entry name" value="ANAPC2"/>
</dbReference>
<dbReference type="EMBL" id="MU253747">
    <property type="protein sequence ID" value="KAG9248551.1"/>
    <property type="molecule type" value="Genomic_DNA"/>
</dbReference>
<dbReference type="PROSITE" id="PS50069">
    <property type="entry name" value="CULLIN_2"/>
    <property type="match status" value="1"/>
</dbReference>
<dbReference type="Proteomes" id="UP000887226">
    <property type="component" value="Unassembled WGS sequence"/>
</dbReference>
<protein>
    <recommendedName>
        <fullName evidence="1">Anaphase-promoting complex subunit 2</fullName>
    </recommendedName>
</protein>
<dbReference type="SUPFAM" id="SSF75632">
    <property type="entry name" value="Cullin homology domain"/>
    <property type="match status" value="1"/>
</dbReference>
<dbReference type="OrthoDB" id="5581181at2759"/>
<dbReference type="Pfam" id="PF26557">
    <property type="entry name" value="Cullin_AB"/>
    <property type="match status" value="1"/>
</dbReference>
<dbReference type="GO" id="GO:0006511">
    <property type="term" value="P:ubiquitin-dependent protein catabolic process"/>
    <property type="evidence" value="ECO:0007669"/>
    <property type="project" value="InterPro"/>
</dbReference>
<evidence type="ECO:0000256" key="2">
    <source>
        <dbReference type="ARBA" id="ARBA00022618"/>
    </source>
</evidence>
<evidence type="ECO:0000256" key="6">
    <source>
        <dbReference type="PROSITE-ProRule" id="PRU00330"/>
    </source>
</evidence>
<sequence>MATQILTARKRRVFNAVFKRPQISQPTPVATPATGFTAQGQAFGELPRLSQQARDDSFHELIIPSSPGLFHSVTGDESGHAQHQARWDRSWHTVTYDLALANIPADLDPMENSQITKILNHLTYDPKRFDTAYQQALLDVLDPQIRLPNASHREDVVLWHSGHVQNHFLHQVLPLIARITNIHGAEMYLYRVVRILTAAHEIYLDGLEHASRTDVGPRKKANKHPPRLCRDLHPIISNSLTNKIAIPLRGVLRNMINEVLGLPSKEGWHPQKKDDPSSEAARGELLKLIESLQDVGLSGESLQTILAEVMNDSMTLYVNIGYTGIWSEVSSQLSGHKERPDKRQPSLLPRTAHHSSASRCVRDLCEWIENRYAKLAVQVFSVLTPDTVGINWRLVEKWKEMGIARLANLRISELFDIVHQWPRSSGALEDLKTAITTPQRRLRLTEVFAADLSKRLLHPGTSTLQILQYYISMIASFHALDHSKVLLDRVAHPLQVYLYSREDTVRVIITGLLSDTEDAEGNPIGPGGDKLHELASLLDNNGSRQRSQIDDDLDWRDLDWTPDPVDAGPGYKRSKSADIVGTLIRALGTQEVFIKEFQSILAENLLRADYYFYREVKVLELLKSRYGDAPLQSCEVMIRDMIDSNKVDMIVRAGIEGKEMTAREAEVLLEKVPSNDDTDEVLPIHAKILSRLFWPQLQDESYRIPDDITQLQRRYEVGFEKLKASRKLTWMHALGQATVELDLADRIFTEEVLTWQATVIWEFQSDNAGEVGVQRNVQEIVDQLDMDESLVRSALKFWTTKIVLQEVEKDVYMVLERLNPEQRAWSNAMAAATNGTAPAEEVMEDTASIVTNGITKEKRQLYWQFIQGMLKNNSSQLPLMRIGMTLRMLLPDGFPLSNEELQEFLGTFVAEGALAFAAGKYKLAK</sequence>
<dbReference type="Gene3D" id="1.10.10.10">
    <property type="entry name" value="Winged helix-like DNA-binding domain superfamily/Winged helix DNA-binding domain"/>
    <property type="match status" value="1"/>
</dbReference>
<keyword evidence="3" id="KW-0498">Mitosis</keyword>
<dbReference type="Gene3D" id="3.30.230.130">
    <property type="entry name" value="Cullin, Chain C, Domain 2"/>
    <property type="match status" value="1"/>
</dbReference>
<evidence type="ECO:0000256" key="5">
    <source>
        <dbReference type="ARBA" id="ARBA00023306"/>
    </source>
</evidence>
<dbReference type="GO" id="GO:0031625">
    <property type="term" value="F:ubiquitin protein ligase binding"/>
    <property type="evidence" value="ECO:0007669"/>
    <property type="project" value="InterPro"/>
</dbReference>
<dbReference type="InterPro" id="IPR057975">
    <property type="entry name" value="TPR_ANAPC2"/>
</dbReference>
<comment type="similarity">
    <text evidence="6">Belongs to the cullin family.</text>
</comment>
<dbReference type="InterPro" id="IPR016158">
    <property type="entry name" value="Cullin_homology"/>
</dbReference>
<gene>
    <name evidence="8" type="ORF">BJ878DRAFT_17631</name>
</gene>
<dbReference type="PANTHER" id="PTHR45957">
    <property type="entry name" value="ANAPHASE-PROMOTING COMPLEX SUBUNIT 2"/>
    <property type="match status" value="1"/>
</dbReference>
<dbReference type="PANTHER" id="PTHR45957:SF1">
    <property type="entry name" value="ANAPHASE-PROMOTING COMPLEX SUBUNIT 2"/>
    <property type="match status" value="1"/>
</dbReference>
<evidence type="ECO:0000256" key="3">
    <source>
        <dbReference type="ARBA" id="ARBA00022776"/>
    </source>
</evidence>
<dbReference type="InterPro" id="IPR059120">
    <property type="entry name" value="Cullin-like_AB"/>
</dbReference>
<dbReference type="InterPro" id="IPR014786">
    <property type="entry name" value="ANAPC2_C"/>
</dbReference>
<dbReference type="GO" id="GO:0070979">
    <property type="term" value="P:protein K11-linked ubiquitination"/>
    <property type="evidence" value="ECO:0007669"/>
    <property type="project" value="TreeGrafter"/>
</dbReference>
<keyword evidence="9" id="KW-1185">Reference proteome</keyword>
<dbReference type="AlphaFoldDB" id="A0A9P8CKG3"/>
<evidence type="ECO:0000313" key="9">
    <source>
        <dbReference type="Proteomes" id="UP000887226"/>
    </source>
</evidence>
<dbReference type="SMART" id="SM01013">
    <property type="entry name" value="APC2"/>
    <property type="match status" value="1"/>
</dbReference>
<dbReference type="GO" id="GO:0007091">
    <property type="term" value="P:metaphase/anaphase transition of mitotic cell cycle"/>
    <property type="evidence" value="ECO:0007669"/>
    <property type="project" value="TreeGrafter"/>
</dbReference>
<dbReference type="InterPro" id="IPR036390">
    <property type="entry name" value="WH_DNA-bd_sf"/>
</dbReference>
<accession>A0A9P8CKG3</accession>
<dbReference type="InterPro" id="IPR036317">
    <property type="entry name" value="Cullin_homology_sf"/>
</dbReference>
<comment type="caution">
    <text evidence="8">The sequence shown here is derived from an EMBL/GenBank/DDBJ whole genome shotgun (WGS) entry which is preliminary data.</text>
</comment>
<keyword evidence="5" id="KW-0131">Cell cycle</keyword>
<dbReference type="Pfam" id="PF25773">
    <property type="entry name" value="TPR_ANAPC2"/>
    <property type="match status" value="1"/>
</dbReference>
<dbReference type="GO" id="GO:0005680">
    <property type="term" value="C:anaphase-promoting complex"/>
    <property type="evidence" value="ECO:0007669"/>
    <property type="project" value="TreeGrafter"/>
</dbReference>
<dbReference type="InterPro" id="IPR036388">
    <property type="entry name" value="WH-like_DNA-bd_sf"/>
</dbReference>
<name>A0A9P8CKG3_9HELO</name>
<feature type="domain" description="Cullin family profile" evidence="7">
    <location>
        <begin position="582"/>
        <end position="799"/>
    </location>
</feature>
<dbReference type="SMART" id="SM00182">
    <property type="entry name" value="CULLIN"/>
    <property type="match status" value="1"/>
</dbReference>
<evidence type="ECO:0000256" key="1">
    <source>
        <dbReference type="ARBA" id="ARBA00016068"/>
    </source>
</evidence>
<evidence type="ECO:0000259" key="7">
    <source>
        <dbReference type="PROSITE" id="PS50069"/>
    </source>
</evidence>
<evidence type="ECO:0000256" key="4">
    <source>
        <dbReference type="ARBA" id="ARBA00022786"/>
    </source>
</evidence>
<dbReference type="GO" id="GO:0051301">
    <property type="term" value="P:cell division"/>
    <property type="evidence" value="ECO:0007669"/>
    <property type="project" value="UniProtKB-KW"/>
</dbReference>
<organism evidence="8 9">
    <name type="scientific">Calycina marina</name>
    <dbReference type="NCBI Taxonomy" id="1763456"/>
    <lineage>
        <taxon>Eukaryota</taxon>
        <taxon>Fungi</taxon>
        <taxon>Dikarya</taxon>
        <taxon>Ascomycota</taxon>
        <taxon>Pezizomycotina</taxon>
        <taxon>Leotiomycetes</taxon>
        <taxon>Helotiales</taxon>
        <taxon>Pezizellaceae</taxon>
        <taxon>Calycina</taxon>
    </lineage>
</organism>
<reference evidence="8" key="1">
    <citation type="journal article" date="2021" name="IMA Fungus">
        <title>Genomic characterization of three marine fungi, including Emericellopsis atlantica sp. nov. with signatures of a generalist lifestyle and marine biomass degradation.</title>
        <authorList>
            <person name="Hagestad O.C."/>
            <person name="Hou L."/>
            <person name="Andersen J.H."/>
            <person name="Hansen E.H."/>
            <person name="Altermark B."/>
            <person name="Li C."/>
            <person name="Kuhnert E."/>
            <person name="Cox R.J."/>
            <person name="Crous P.W."/>
            <person name="Spatafora J.W."/>
            <person name="Lail K."/>
            <person name="Amirebrahimi M."/>
            <person name="Lipzen A."/>
            <person name="Pangilinan J."/>
            <person name="Andreopoulos W."/>
            <person name="Hayes R.D."/>
            <person name="Ng V."/>
            <person name="Grigoriev I.V."/>
            <person name="Jackson S.A."/>
            <person name="Sutton T.D.S."/>
            <person name="Dobson A.D.W."/>
            <person name="Rama T."/>
        </authorList>
    </citation>
    <scope>NUCLEOTIDE SEQUENCE</scope>
    <source>
        <strain evidence="8">TRa3180A</strain>
    </source>
</reference>
<dbReference type="Pfam" id="PF08672">
    <property type="entry name" value="ANAPC2"/>
    <property type="match status" value="1"/>
</dbReference>
<keyword evidence="4" id="KW-0833">Ubl conjugation pathway</keyword>
<evidence type="ECO:0000313" key="8">
    <source>
        <dbReference type="EMBL" id="KAG9248551.1"/>
    </source>
</evidence>
<dbReference type="SUPFAM" id="SSF46785">
    <property type="entry name" value="Winged helix' DNA-binding domain"/>
    <property type="match status" value="1"/>
</dbReference>